<dbReference type="AlphaFoldDB" id="A0AAD4MC14"/>
<dbReference type="Proteomes" id="UP001203297">
    <property type="component" value="Unassembled WGS sequence"/>
</dbReference>
<name>A0AAD4MC14_9AGAM</name>
<reference evidence="2" key="1">
    <citation type="journal article" date="2022" name="New Phytol.">
        <title>Evolutionary transition to the ectomycorrhizal habit in the genomes of a hyperdiverse lineage of mushroom-forming fungi.</title>
        <authorList>
            <person name="Looney B."/>
            <person name="Miyauchi S."/>
            <person name="Morin E."/>
            <person name="Drula E."/>
            <person name="Courty P.E."/>
            <person name="Kohler A."/>
            <person name="Kuo A."/>
            <person name="LaButti K."/>
            <person name="Pangilinan J."/>
            <person name="Lipzen A."/>
            <person name="Riley R."/>
            <person name="Andreopoulos W."/>
            <person name="He G."/>
            <person name="Johnson J."/>
            <person name="Nolan M."/>
            <person name="Tritt A."/>
            <person name="Barry K.W."/>
            <person name="Grigoriev I.V."/>
            <person name="Nagy L.G."/>
            <person name="Hibbett D."/>
            <person name="Henrissat B."/>
            <person name="Matheny P.B."/>
            <person name="Labbe J."/>
            <person name="Martin F.M."/>
        </authorList>
    </citation>
    <scope>NUCLEOTIDE SEQUENCE</scope>
    <source>
        <strain evidence="2">BPL690</strain>
    </source>
</reference>
<evidence type="ECO:0000256" key="1">
    <source>
        <dbReference type="SAM" id="MobiDB-lite"/>
    </source>
</evidence>
<accession>A0AAD4MC14</accession>
<protein>
    <submittedName>
        <fullName evidence="2">Uncharacterized protein</fullName>
    </submittedName>
</protein>
<feature type="region of interest" description="Disordered" evidence="1">
    <location>
        <begin position="71"/>
        <end position="193"/>
    </location>
</feature>
<feature type="compositionally biased region" description="Basic residues" evidence="1">
    <location>
        <begin position="121"/>
        <end position="134"/>
    </location>
</feature>
<proteinExistence type="predicted"/>
<feature type="compositionally biased region" description="Basic and acidic residues" evidence="1">
    <location>
        <begin position="181"/>
        <end position="193"/>
    </location>
</feature>
<sequence>MCFDEIAKMESDLRSDNHIGGRPQTTTSQGIDYSWLALYVAWNLIGNERVRQRGRREMKEARANRAYYRQRAQDQAGGGSSGPFSLFRFGSFGGGSDNNNNNNNNNNQSRNSSRAAAPAPQRHRSSASRHHRSVHQAQTQPPPSAQRKTAADITIGAPRVDQSPCGTAVRILPRAGQVPRGDPRRGVDWKTTC</sequence>
<keyword evidence="3" id="KW-1185">Reference proteome</keyword>
<organism evidence="2 3">
    <name type="scientific">Multifurca ochricompacta</name>
    <dbReference type="NCBI Taxonomy" id="376703"/>
    <lineage>
        <taxon>Eukaryota</taxon>
        <taxon>Fungi</taxon>
        <taxon>Dikarya</taxon>
        <taxon>Basidiomycota</taxon>
        <taxon>Agaricomycotina</taxon>
        <taxon>Agaricomycetes</taxon>
        <taxon>Russulales</taxon>
        <taxon>Russulaceae</taxon>
        <taxon>Multifurca</taxon>
    </lineage>
</organism>
<gene>
    <name evidence="2" type="ORF">B0F90DRAFT_1665227</name>
</gene>
<evidence type="ECO:0000313" key="2">
    <source>
        <dbReference type="EMBL" id="KAI0306848.1"/>
    </source>
</evidence>
<evidence type="ECO:0000313" key="3">
    <source>
        <dbReference type="Proteomes" id="UP001203297"/>
    </source>
</evidence>
<feature type="compositionally biased region" description="Low complexity" evidence="1">
    <location>
        <begin position="97"/>
        <end position="120"/>
    </location>
</feature>
<comment type="caution">
    <text evidence="2">The sequence shown here is derived from an EMBL/GenBank/DDBJ whole genome shotgun (WGS) entry which is preliminary data.</text>
</comment>
<dbReference type="EMBL" id="WTXG01000002">
    <property type="protein sequence ID" value="KAI0306848.1"/>
    <property type="molecule type" value="Genomic_DNA"/>
</dbReference>